<accession>A0A2P6VIN1</accession>
<organism evidence="1 2">
    <name type="scientific">Micractinium conductrix</name>
    <dbReference type="NCBI Taxonomy" id="554055"/>
    <lineage>
        <taxon>Eukaryota</taxon>
        <taxon>Viridiplantae</taxon>
        <taxon>Chlorophyta</taxon>
        <taxon>core chlorophytes</taxon>
        <taxon>Trebouxiophyceae</taxon>
        <taxon>Chlorellales</taxon>
        <taxon>Chlorellaceae</taxon>
        <taxon>Chlorella clade</taxon>
        <taxon>Micractinium</taxon>
    </lineage>
</organism>
<dbReference type="Pfam" id="PF13376">
    <property type="entry name" value="OmdA"/>
    <property type="match status" value="1"/>
</dbReference>
<sequence length="155" mass="17176">MGYDAALEEALCFGWVDSTHLKLDGDRSMLWLTARKRGSVWSRLNKQRVERLTAAGRMAPAGLAAVEAAQQSGAWSLLDAVEDLVVPDDLDAAFARHPGSRPQWDGFPRSARRGILQWVVQAKRPETRARRVEEAATLAARGERANQWRGRTASP</sequence>
<protein>
    <submittedName>
        <fullName evidence="1">Uncharacterized protein</fullName>
    </submittedName>
</protein>
<dbReference type="Proteomes" id="UP000239649">
    <property type="component" value="Unassembled WGS sequence"/>
</dbReference>
<proteinExistence type="predicted"/>
<evidence type="ECO:0000313" key="2">
    <source>
        <dbReference type="Proteomes" id="UP000239649"/>
    </source>
</evidence>
<gene>
    <name evidence="1" type="ORF">C2E20_2953</name>
</gene>
<dbReference type="OrthoDB" id="10263401at2759"/>
<dbReference type="EMBL" id="LHPF02000006">
    <property type="protein sequence ID" value="PSC73951.1"/>
    <property type="molecule type" value="Genomic_DNA"/>
</dbReference>
<evidence type="ECO:0000313" key="1">
    <source>
        <dbReference type="EMBL" id="PSC73951.1"/>
    </source>
</evidence>
<keyword evidence="2" id="KW-1185">Reference proteome</keyword>
<name>A0A2P6VIN1_9CHLO</name>
<comment type="caution">
    <text evidence="1">The sequence shown here is derived from an EMBL/GenBank/DDBJ whole genome shotgun (WGS) entry which is preliminary data.</text>
</comment>
<dbReference type="AlphaFoldDB" id="A0A2P6VIN1"/>
<reference evidence="1 2" key="1">
    <citation type="journal article" date="2018" name="Plant J.">
        <title>Genome sequences of Chlorella sorokiniana UTEX 1602 and Micractinium conductrix SAG 241.80: implications to maltose excretion by a green alga.</title>
        <authorList>
            <person name="Arriola M.B."/>
            <person name="Velmurugan N."/>
            <person name="Zhang Y."/>
            <person name="Plunkett M.H."/>
            <person name="Hondzo H."/>
            <person name="Barney B.M."/>
        </authorList>
    </citation>
    <scope>NUCLEOTIDE SEQUENCE [LARGE SCALE GENOMIC DNA]</scope>
    <source>
        <strain evidence="1 2">SAG 241.80</strain>
    </source>
</reference>